<dbReference type="Proteomes" id="UP000076128">
    <property type="component" value="Chromosome"/>
</dbReference>
<dbReference type="Pfam" id="PF01261">
    <property type="entry name" value="AP_endonuc_2"/>
    <property type="match status" value="1"/>
</dbReference>
<dbReference type="KEGG" id="daa:AKL17_3751"/>
<dbReference type="SUPFAM" id="SSF51658">
    <property type="entry name" value="Xylose isomerase-like"/>
    <property type="match status" value="1"/>
</dbReference>
<proteinExistence type="predicted"/>
<sequence length="315" mass="33375">MTDEPIIEGVGLNLTDMSPGRTDLLPEILARYRAIGCSHVELTARRLDFVVAGRLNVARAEAVGEIVAEAGLVPVLHANHAINLMDPDAEDLHEAAAAASIAACARLGAGSMVLHSGVLPADLHAAEGPARRAAERDRLRRLGDLAGQAGVRLAVENLIGKPGAPRVAYGADPVALAEQLAEVAHPWVGACLDFGHGWLSAHALGFDYMAAIEALSPFVWHLHLHDNFGRSGHSPDPGDEVTLGIGDMHAPMFMGSIPWAGLLPRMRFRPRTFGGIELNGRYRAEAATVVATAHAIAAHLNHGTPLQNPYKDALQ</sequence>
<evidence type="ECO:0000313" key="3">
    <source>
        <dbReference type="Proteomes" id="UP000076128"/>
    </source>
</evidence>
<reference evidence="2 3" key="1">
    <citation type="submission" date="2015-09" db="EMBL/GenBank/DDBJ databases">
        <title>Complete genome sequence of Defluviimonas alba cai42t isolated from an oilfield in Xinjiang.</title>
        <authorList>
            <person name="Geng S."/>
            <person name="Pan X."/>
            <person name="Wu X."/>
        </authorList>
    </citation>
    <scope>NUCLEOTIDE SEQUENCE [LARGE SCALE GENOMIC DNA]</scope>
    <source>
        <strain evidence="3">cai42</strain>
    </source>
</reference>
<feature type="domain" description="Xylose isomerase-like TIM barrel" evidence="1">
    <location>
        <begin position="30"/>
        <end position="275"/>
    </location>
</feature>
<dbReference type="PANTHER" id="PTHR12110:SF53">
    <property type="entry name" value="BLR5974 PROTEIN"/>
    <property type="match status" value="1"/>
</dbReference>
<dbReference type="AlphaFoldDB" id="A0A159Z8M5"/>
<dbReference type="InterPro" id="IPR050312">
    <property type="entry name" value="IolE/XylAMocC-like"/>
</dbReference>
<dbReference type="STRING" id="1335048.AKL17_3751"/>
<gene>
    <name evidence="2" type="ORF">AKL17_3751</name>
</gene>
<dbReference type="EMBL" id="CP012661">
    <property type="protein sequence ID" value="AMY70974.1"/>
    <property type="molecule type" value="Genomic_DNA"/>
</dbReference>
<keyword evidence="3" id="KW-1185">Reference proteome</keyword>
<organism evidence="2 3">
    <name type="scientific">Frigidibacter mobilis</name>
    <dbReference type="NCBI Taxonomy" id="1335048"/>
    <lineage>
        <taxon>Bacteria</taxon>
        <taxon>Pseudomonadati</taxon>
        <taxon>Pseudomonadota</taxon>
        <taxon>Alphaproteobacteria</taxon>
        <taxon>Rhodobacterales</taxon>
        <taxon>Paracoccaceae</taxon>
        <taxon>Frigidibacter</taxon>
    </lineage>
</organism>
<name>A0A159Z8M5_9RHOB</name>
<protein>
    <recommendedName>
        <fullName evidence="1">Xylose isomerase-like TIM barrel domain-containing protein</fullName>
    </recommendedName>
</protein>
<dbReference type="InterPro" id="IPR036237">
    <property type="entry name" value="Xyl_isomerase-like_sf"/>
</dbReference>
<evidence type="ECO:0000313" key="2">
    <source>
        <dbReference type="EMBL" id="AMY70974.1"/>
    </source>
</evidence>
<dbReference type="OrthoDB" id="127676at2"/>
<dbReference type="Gene3D" id="3.20.20.150">
    <property type="entry name" value="Divalent-metal-dependent TIM barrel enzymes"/>
    <property type="match status" value="1"/>
</dbReference>
<dbReference type="RefSeq" id="WP_066815736.1">
    <property type="nucleotide sequence ID" value="NZ_CP012661.1"/>
</dbReference>
<dbReference type="PANTHER" id="PTHR12110">
    <property type="entry name" value="HYDROXYPYRUVATE ISOMERASE"/>
    <property type="match status" value="1"/>
</dbReference>
<accession>A0A159Z8M5</accession>
<dbReference type="InterPro" id="IPR013022">
    <property type="entry name" value="Xyl_isomerase-like_TIM-brl"/>
</dbReference>
<evidence type="ECO:0000259" key="1">
    <source>
        <dbReference type="Pfam" id="PF01261"/>
    </source>
</evidence>